<dbReference type="Gene3D" id="3.10.110.10">
    <property type="entry name" value="Ubiquitin Conjugating Enzyme"/>
    <property type="match status" value="2"/>
</dbReference>
<dbReference type="RefSeq" id="XP_024404691.1">
    <property type="nucleotide sequence ID" value="XM_024550579.1"/>
</dbReference>
<dbReference type="SMART" id="SM00212">
    <property type="entry name" value="UBCc"/>
    <property type="match status" value="2"/>
</dbReference>
<proteinExistence type="predicted"/>
<dbReference type="SUPFAM" id="SSF54495">
    <property type="entry name" value="UBC-like"/>
    <property type="match status" value="2"/>
</dbReference>
<feature type="region of interest" description="Disordered" evidence="2">
    <location>
        <begin position="396"/>
        <end position="423"/>
    </location>
</feature>
<dbReference type="Proteomes" id="UP000054821">
    <property type="component" value="Unassembled WGS sequence"/>
</dbReference>
<protein>
    <recommendedName>
        <fullName evidence="3">UBC core domain-containing protein</fullName>
    </recommendedName>
</protein>
<keyword evidence="1" id="KW-0833">Ubl conjugation pathway</keyword>
<evidence type="ECO:0000313" key="4">
    <source>
        <dbReference type="EMBL" id="PON21652.1"/>
    </source>
</evidence>
<accession>A0A2P4ZBJ6</accession>
<feature type="domain" description="UBC core" evidence="3">
    <location>
        <begin position="265"/>
        <end position="419"/>
    </location>
</feature>
<name>A0A2P4ZBJ6_9HYPO</name>
<dbReference type="PROSITE" id="PS50127">
    <property type="entry name" value="UBC_2"/>
    <property type="match status" value="2"/>
</dbReference>
<feature type="domain" description="UBC core" evidence="3">
    <location>
        <begin position="1"/>
        <end position="120"/>
    </location>
</feature>
<feature type="compositionally biased region" description="Polar residues" evidence="2">
    <location>
        <begin position="413"/>
        <end position="423"/>
    </location>
</feature>
<dbReference type="STRING" id="398673.A0A2P4ZBJ6"/>
<organism evidence="4 5">
    <name type="scientific">Trichoderma gamsii</name>
    <dbReference type="NCBI Taxonomy" id="398673"/>
    <lineage>
        <taxon>Eukaryota</taxon>
        <taxon>Fungi</taxon>
        <taxon>Dikarya</taxon>
        <taxon>Ascomycota</taxon>
        <taxon>Pezizomycotina</taxon>
        <taxon>Sordariomycetes</taxon>
        <taxon>Hypocreomycetidae</taxon>
        <taxon>Hypocreales</taxon>
        <taxon>Hypocreaceae</taxon>
        <taxon>Trichoderma</taxon>
    </lineage>
</organism>
<evidence type="ECO:0000313" key="5">
    <source>
        <dbReference type="Proteomes" id="UP000054821"/>
    </source>
</evidence>
<dbReference type="GeneID" id="29987930"/>
<evidence type="ECO:0000256" key="2">
    <source>
        <dbReference type="SAM" id="MobiDB-lite"/>
    </source>
</evidence>
<evidence type="ECO:0000256" key="1">
    <source>
        <dbReference type="ARBA" id="ARBA00022786"/>
    </source>
</evidence>
<dbReference type="CDD" id="cd00195">
    <property type="entry name" value="UBCc_UEV"/>
    <property type="match status" value="1"/>
</dbReference>
<dbReference type="PANTHER" id="PTHR24067">
    <property type="entry name" value="UBIQUITIN-CONJUGATING ENZYME E2"/>
    <property type="match status" value="1"/>
</dbReference>
<dbReference type="InterPro" id="IPR016135">
    <property type="entry name" value="UBQ-conjugating_enzyme/RWD"/>
</dbReference>
<keyword evidence="5" id="KW-1185">Reference proteome</keyword>
<dbReference type="AlphaFoldDB" id="A0A2P4ZBJ6"/>
<evidence type="ECO:0000259" key="3">
    <source>
        <dbReference type="PROSITE" id="PS50127"/>
    </source>
</evidence>
<reference evidence="4 5" key="1">
    <citation type="journal article" date="2016" name="Genome Announc.">
        <title>Draft Whole-Genome Sequence of Trichoderma gamsii T6085, a Promising Biocontrol Agent of Fusarium Head Blight on Wheat.</title>
        <authorList>
            <person name="Baroncelli R."/>
            <person name="Zapparata A."/>
            <person name="Piaggeschi G."/>
            <person name="Sarrocco S."/>
            <person name="Vannacci G."/>
        </authorList>
    </citation>
    <scope>NUCLEOTIDE SEQUENCE [LARGE SCALE GENOMIC DNA]</scope>
    <source>
        <strain evidence="4 5">T6085</strain>
    </source>
</reference>
<dbReference type="EMBL" id="JPDN02000047">
    <property type="protein sequence ID" value="PON21652.1"/>
    <property type="molecule type" value="Genomic_DNA"/>
</dbReference>
<dbReference type="Pfam" id="PF00179">
    <property type="entry name" value="UQ_con"/>
    <property type="match status" value="2"/>
</dbReference>
<dbReference type="InterPro" id="IPR000608">
    <property type="entry name" value="UBC"/>
</dbReference>
<comment type="caution">
    <text evidence="4">The sequence shown here is derived from an EMBL/GenBank/DDBJ whole genome shotgun (WGS) entry which is preliminary data.</text>
</comment>
<gene>
    <name evidence="4" type="ORF">TGAM01_v209540</name>
</gene>
<dbReference type="InterPro" id="IPR050113">
    <property type="entry name" value="Ub_conjugating_enzyme"/>
</dbReference>
<sequence length="423" mass="48869">MGPHETPYEFGFFEFAIRFNKEYPSKSPSVQCITTNGGRCRFNPNIYSSGKVCFTWRGERGEEWSSAQGLESILLSIQSLMSANPYENEPGFEDANTPRDKEAQKHYVQKVRDPFFHARVGLQLTCQQIRHETLRISIIQRLESYLGLQANGSSAPSDTLDSSSFDYEDIDESNVPFEPFKDLCKRKFLWYYDSYMAAVAQGKSEVKDMQLFVRMPFESPNTNSMDGRFNYTELERRLKAIKAALDAETLRWAEEGRTSKAGESTVAVNLQHQFDQVSAYLKRGDMPHSVVLENGNPFVWLITYFGRPMTNLDGGLFRIKMSFSTRFPNEQPRVKFETKIFHHHIAADGTACYSPNPMKMEDVKSHIEAIFETLEEDEPAYDPRKIVNPEATKMFWGNKPDDKKQYNRRLRRSVQQSMEEFPE</sequence>